<comment type="subcellular location">
    <subcellularLocation>
        <location evidence="1">Nucleus</location>
    </subcellularLocation>
</comment>
<feature type="coiled-coil region" evidence="5">
    <location>
        <begin position="12"/>
        <end position="42"/>
    </location>
</feature>
<reference evidence="7 8" key="2">
    <citation type="submission" date="2018-11" db="EMBL/GenBank/DDBJ databases">
        <authorList>
            <consortium name="Pathogen Informatics"/>
        </authorList>
    </citation>
    <scope>NUCLEOTIDE SEQUENCE [LARGE SCALE GENOMIC DNA]</scope>
</reference>
<keyword evidence="2" id="KW-0547">Nucleotide-binding</keyword>
<evidence type="ECO:0000256" key="4">
    <source>
        <dbReference type="ARBA" id="ARBA00023242"/>
    </source>
</evidence>
<keyword evidence="4" id="KW-0539">Nucleus</keyword>
<evidence type="ECO:0000256" key="1">
    <source>
        <dbReference type="ARBA" id="ARBA00004123"/>
    </source>
</evidence>
<evidence type="ECO:0000313" key="9">
    <source>
        <dbReference type="WBParaSite" id="GPUH_0002610701-mRNA-1"/>
    </source>
</evidence>
<organism evidence="9">
    <name type="scientific">Gongylonema pulchrum</name>
    <dbReference type="NCBI Taxonomy" id="637853"/>
    <lineage>
        <taxon>Eukaryota</taxon>
        <taxon>Metazoa</taxon>
        <taxon>Ecdysozoa</taxon>
        <taxon>Nematoda</taxon>
        <taxon>Chromadorea</taxon>
        <taxon>Rhabditida</taxon>
        <taxon>Spirurina</taxon>
        <taxon>Spiruromorpha</taxon>
        <taxon>Spiruroidea</taxon>
        <taxon>Gongylonematidae</taxon>
        <taxon>Gongylonema</taxon>
    </lineage>
</organism>
<evidence type="ECO:0000313" key="7">
    <source>
        <dbReference type="EMBL" id="VDN45068.1"/>
    </source>
</evidence>
<dbReference type="PANTHER" id="PTHR11089">
    <property type="entry name" value="GTP-BINDING PROTEIN-RELATED"/>
    <property type="match status" value="1"/>
</dbReference>
<dbReference type="GO" id="GO:0005730">
    <property type="term" value="C:nucleolus"/>
    <property type="evidence" value="ECO:0007669"/>
    <property type="project" value="TreeGrafter"/>
</dbReference>
<accession>A0A183EYN6</accession>
<keyword evidence="3" id="KW-0342">GTP-binding</keyword>
<evidence type="ECO:0000256" key="2">
    <source>
        <dbReference type="ARBA" id="ARBA00022741"/>
    </source>
</evidence>
<feature type="domain" description="Guanine nucleotide-binding protein-like 3 N-terminal" evidence="6">
    <location>
        <begin position="2"/>
        <end position="42"/>
    </location>
</feature>
<evidence type="ECO:0000256" key="5">
    <source>
        <dbReference type="SAM" id="Coils"/>
    </source>
</evidence>
<sequence length="126" mass="14212">AKNKPINVPNKCPFKEEILNEAEKERERIETERLERKKAGKQPNATLVGGKRKLDIANDLEELVAKASKNADGMPNRLNGEDESEKKLEEIREKTLKQYASEVRKTIESADIIIEVVISLILISCA</sequence>
<gene>
    <name evidence="7" type="ORF">GPUH_LOCUS26077</name>
</gene>
<proteinExistence type="predicted"/>
<dbReference type="Proteomes" id="UP000271098">
    <property type="component" value="Unassembled WGS sequence"/>
</dbReference>
<dbReference type="GO" id="GO:0005525">
    <property type="term" value="F:GTP binding"/>
    <property type="evidence" value="ECO:0007669"/>
    <property type="project" value="UniProtKB-KW"/>
</dbReference>
<dbReference type="AlphaFoldDB" id="A0A183EYN6"/>
<dbReference type="WBParaSite" id="GPUH_0002610701-mRNA-1">
    <property type="protein sequence ID" value="GPUH_0002610701-mRNA-1"/>
    <property type="gene ID" value="GPUH_0002610701"/>
</dbReference>
<dbReference type="InterPro" id="IPR014813">
    <property type="entry name" value="Gnl3_N_dom"/>
</dbReference>
<name>A0A183EYN6_9BILA</name>
<evidence type="ECO:0000313" key="8">
    <source>
        <dbReference type="Proteomes" id="UP000271098"/>
    </source>
</evidence>
<dbReference type="InterPro" id="IPR050755">
    <property type="entry name" value="TRAFAC_YlqF/YawG_RiboMat"/>
</dbReference>
<dbReference type="Pfam" id="PF08701">
    <property type="entry name" value="GN3L_Grn1"/>
    <property type="match status" value="1"/>
</dbReference>
<protein>
    <submittedName>
        <fullName evidence="9">GN3L_Grn1 domain-containing protein</fullName>
    </submittedName>
</protein>
<reference evidence="9" key="1">
    <citation type="submission" date="2016-06" db="UniProtKB">
        <authorList>
            <consortium name="WormBaseParasite"/>
        </authorList>
    </citation>
    <scope>IDENTIFICATION</scope>
</reference>
<evidence type="ECO:0000259" key="6">
    <source>
        <dbReference type="Pfam" id="PF08701"/>
    </source>
</evidence>
<keyword evidence="8" id="KW-1185">Reference proteome</keyword>
<dbReference type="PANTHER" id="PTHR11089:SF30">
    <property type="entry name" value="GUANINE NUCLEOTIDE-BINDING PROTEIN-LIKE 3 HOMOLOG"/>
    <property type="match status" value="1"/>
</dbReference>
<keyword evidence="5" id="KW-0175">Coiled coil</keyword>
<evidence type="ECO:0000256" key="3">
    <source>
        <dbReference type="ARBA" id="ARBA00023134"/>
    </source>
</evidence>
<dbReference type="EMBL" id="UYRT01108478">
    <property type="protein sequence ID" value="VDN45068.1"/>
    <property type="molecule type" value="Genomic_DNA"/>
</dbReference>